<dbReference type="AlphaFoldDB" id="A0A8J8BAQ7"/>
<dbReference type="InterPro" id="IPR011044">
    <property type="entry name" value="Quino_amine_DH_bsu"/>
</dbReference>
<feature type="compositionally biased region" description="Low complexity" evidence="1">
    <location>
        <begin position="38"/>
        <end position="48"/>
    </location>
</feature>
<dbReference type="InterPro" id="IPR006311">
    <property type="entry name" value="TAT_signal"/>
</dbReference>
<evidence type="ECO:0000313" key="3">
    <source>
        <dbReference type="Proteomes" id="UP000677913"/>
    </source>
</evidence>
<reference evidence="2" key="1">
    <citation type="submission" date="2021-04" db="EMBL/GenBank/DDBJ databases">
        <title>Genome based classification of Actinospica acidithermotolerans sp. nov., an actinobacterium isolated from an Indonesian hot spring.</title>
        <authorList>
            <person name="Kusuma A.B."/>
            <person name="Putra K.E."/>
            <person name="Nafisah S."/>
            <person name="Loh J."/>
            <person name="Nouioui I."/>
            <person name="Goodfellow M."/>
        </authorList>
    </citation>
    <scope>NUCLEOTIDE SEQUENCE</scope>
    <source>
        <strain evidence="2">DSM 45618</strain>
    </source>
</reference>
<dbReference type="PROSITE" id="PS51318">
    <property type="entry name" value="TAT"/>
    <property type="match status" value="1"/>
</dbReference>
<evidence type="ECO:0000256" key="1">
    <source>
        <dbReference type="SAM" id="MobiDB-lite"/>
    </source>
</evidence>
<protein>
    <submittedName>
        <fullName evidence="2">Uncharacterized protein</fullName>
    </submittedName>
</protein>
<feature type="region of interest" description="Disordered" evidence="1">
    <location>
        <begin position="104"/>
        <end position="123"/>
    </location>
</feature>
<dbReference type="Proteomes" id="UP000677913">
    <property type="component" value="Unassembled WGS sequence"/>
</dbReference>
<comment type="caution">
    <text evidence="2">The sequence shown here is derived from an EMBL/GenBank/DDBJ whole genome shotgun (WGS) entry which is preliminary data.</text>
</comment>
<sequence length="505" mass="50875">MAKGHRAGAAAASAVRRRAGRTKPESAEPRNQSDPTEPTTAASARPSRRAVLTGGVGAGVLVALPDVLVAAPARAAASTPGSAAATTAPPAHFFLYGSTGPSSPPAVQGWRPPAARNAPAPAPRTVGTGLAARPARSADGASVAFPTVLTGPGGADVTLSVVDAASGAVQTEATVHLPGVPADASVLVRPVFAGAVTVALVIAVSVPSGWHTFRKSAAAGTAVVTPSANWTTHHVLAYLDRRTGTFTGPFDLADAPSLAWTDSVADAENLYLWTIREPAVSVGTKAEPLPAPPVRLLTFPLGSARPGRSVRSAGTWPGGATGLVLSTGDVVRVVDGRDLEVYTPGSDARSRRVRFAELQMDTAKAGATNLHARPDGTLVITNAAFGRALVVDPAAGFRTVAALEFPRPRISLGGPDAKSALSPDGSVLYTLGSADAGGLSAYDLSTGALVAAYGDGSHYSGVYRLPSGTVLGVAGAETGSRLGFLTADLSLLGTVGTDMYVAEVF</sequence>
<proteinExistence type="predicted"/>
<accession>A0A8J8BAQ7</accession>
<dbReference type="RefSeq" id="WP_211466696.1">
    <property type="nucleotide sequence ID" value="NZ_JAGSXH010000022.1"/>
</dbReference>
<organism evidence="2 3">
    <name type="scientific">Actinocrinis puniceicyclus</name>
    <dbReference type="NCBI Taxonomy" id="977794"/>
    <lineage>
        <taxon>Bacteria</taxon>
        <taxon>Bacillati</taxon>
        <taxon>Actinomycetota</taxon>
        <taxon>Actinomycetes</taxon>
        <taxon>Catenulisporales</taxon>
        <taxon>Actinospicaceae</taxon>
        <taxon>Actinocrinis</taxon>
    </lineage>
</organism>
<dbReference type="SUPFAM" id="SSF50969">
    <property type="entry name" value="YVTN repeat-like/Quinoprotein amine dehydrogenase"/>
    <property type="match status" value="1"/>
</dbReference>
<name>A0A8J8BAQ7_9ACTN</name>
<evidence type="ECO:0000313" key="2">
    <source>
        <dbReference type="EMBL" id="MBS2963217.1"/>
    </source>
</evidence>
<keyword evidence="3" id="KW-1185">Reference proteome</keyword>
<gene>
    <name evidence="2" type="ORF">KGA66_09180</name>
</gene>
<feature type="region of interest" description="Disordered" evidence="1">
    <location>
        <begin position="1"/>
        <end position="48"/>
    </location>
</feature>
<dbReference type="EMBL" id="JAGSXH010000022">
    <property type="protein sequence ID" value="MBS2963217.1"/>
    <property type="molecule type" value="Genomic_DNA"/>
</dbReference>